<evidence type="ECO:0000313" key="3">
    <source>
        <dbReference type="EMBL" id="CAG8632287.1"/>
    </source>
</evidence>
<accession>A0A9N9DAU6</accession>
<dbReference type="OrthoDB" id="10031156at2759"/>
<evidence type="ECO:0000313" key="4">
    <source>
        <dbReference type="Proteomes" id="UP000789759"/>
    </source>
</evidence>
<dbReference type="Gene3D" id="3.30.565.10">
    <property type="entry name" value="Histidine kinase-like ATPase, C-terminal domain"/>
    <property type="match status" value="1"/>
</dbReference>
<evidence type="ECO:0000256" key="1">
    <source>
        <dbReference type="SAM" id="MobiDB-lite"/>
    </source>
</evidence>
<gene>
    <name evidence="3" type="ORF">CPELLU_LOCUS8445</name>
</gene>
<comment type="caution">
    <text evidence="3">The sequence shown here is derived from an EMBL/GenBank/DDBJ whole genome shotgun (WGS) entry which is preliminary data.</text>
</comment>
<reference evidence="3" key="1">
    <citation type="submission" date="2021-06" db="EMBL/GenBank/DDBJ databases">
        <authorList>
            <person name="Kallberg Y."/>
            <person name="Tangrot J."/>
            <person name="Rosling A."/>
        </authorList>
    </citation>
    <scope>NUCLEOTIDE SEQUENCE</scope>
    <source>
        <strain evidence="3">FL966</strain>
    </source>
</reference>
<feature type="region of interest" description="Disordered" evidence="1">
    <location>
        <begin position="1391"/>
        <end position="1413"/>
    </location>
</feature>
<feature type="region of interest" description="Disordered" evidence="1">
    <location>
        <begin position="1434"/>
        <end position="1471"/>
    </location>
</feature>
<name>A0A9N9DAU6_9GLOM</name>
<dbReference type="InterPro" id="IPR058210">
    <property type="entry name" value="SACS/Nov_dom"/>
</dbReference>
<dbReference type="InterPro" id="IPR036890">
    <property type="entry name" value="HATPase_C_sf"/>
</dbReference>
<organism evidence="3 4">
    <name type="scientific">Cetraspora pellucida</name>
    <dbReference type="NCBI Taxonomy" id="1433469"/>
    <lineage>
        <taxon>Eukaryota</taxon>
        <taxon>Fungi</taxon>
        <taxon>Fungi incertae sedis</taxon>
        <taxon>Mucoromycota</taxon>
        <taxon>Glomeromycotina</taxon>
        <taxon>Glomeromycetes</taxon>
        <taxon>Diversisporales</taxon>
        <taxon>Gigasporaceae</taxon>
        <taxon>Cetraspora</taxon>
    </lineage>
</organism>
<evidence type="ECO:0000259" key="2">
    <source>
        <dbReference type="Pfam" id="PF25794"/>
    </source>
</evidence>
<sequence>MDELRKQVLSHTAGEERVEVNQRHLIDKILARYSAEFVVFRELMQNADDAKSSSVEIIYETQNKSADKSNILKDKCVRILFKNNGFVFRPEDWSRLKKIAEGNPDEQKIGAFGVGVSSGGQGMAFYWKGDQLFAKRAAISQDDQTWTTFLMDMRDHAEFPNAEDFGRFLATSLGFTGNLREVSVYFNDKRIIRIAKKMSDPRTMTIFSGLNTTSPERMFNLKSVDVRNVQLDVERIIIPSKFSLTRSSLSDYSTEETSIFLRVASGHLDVRVSRAFSADMERTTKKKPPSQTIIQMIFTGYDEQYFSEDKNKKISGIFKNLLPFPEQGRIFIGFPTHQTTGCSSHLAARLIPTVERESIDLIDKTLAVYNNEMLCLAGILSRILYEDEMSQVSKVYREIVGSNVKTDEATNSAREWLEKRAAHALSHFTFKPSTPNPHVGQIIEFQFLNCASQPLSIISTTGVQPINLVRMPNSEMAAFIKTIPTVPKIVMEQCDIFIKKAKNKMNIIKDISLSDVFNELQSRTLSQEDTVALMKWWINYRSKENHQVSESDVQQLLKLAVVCINDNVIPLNKIQYWLNPSVVPPDYEVPSNVLPYSISKSFQKNDIEKWFGGWKELSLVTWTQYITTKPQLENDPDFAEKVLGIIARSFQKCSSNDQNTIKQLLVEKKCIPTKHGLKIPDDAYFPNVDLFPDLPIINFQNVKIVEKLLQKLGVRKHVELQLIFDRLVSQGNWDHMQLVKYLASVSNNLKEIELKRLKVTAIWPEEQNTKPELSLAKTDGDEIKAKPRVHRFLASDLYAPSAEMREFGLPLIEWNGKWRKNSEEAKFLFSLGLRECPPLNIILQLADVSNSDAALRSKALKYFMDNFKDKYSSVYKAEEIKVSFLPCTDPKIYSTPMGCFSSQECTIMNFNSMHPDLRFRADELGIRQHPSREQLLNRLIQNPPENEQRAKEIFGYLASRLGDFNQTDWSRLRDLNFIPIRDKTQTSLIKYVTPRSCFFKVHDEAYAEFFSYVDFGEKANKFLLSCGVKTEPSPTEFAEFLVKSSHEFWNSVGDNVEKYLTVLRNLAVNLNSISRNRSLLADMSRAPILIGIKRNEIEADKEKFDKDQDIDHYILAPAKDIFINDDTNFQHVFNPLTAPMEEILENFYKMLGSRSLFASVKASVQVKGNPISSTGSARLQKTIRERAQLFYHDIHRSDVKQSVDWVQKLKVMETSQIEATYELITNNQIKVEPIYSCIHKDTRVNNSWTLYVTPGEPDYLDIASNLGRHIFKKCKWKDISHLAMLLTTPLDSLKRKGYPVDRIMLSYKKPIRVAEKYETPKAPIIPEVQPQAMSNSSHNVSPVKLTPEIEEYAVQLQEMFPKCDPNYIRQCLAQEKTDHLQKVANKLAEANYPEIEPTPKPNGISNHEDDMLGTKKSGWGGSIFKSLSSLSDLLPTSSTSTSGESPKPTSAQKQPQKTQSTQSTKVTPQSTQNLRNALKDAIKSCRPNSGASVNNQGGVNVVTESQTSYCDVLSGHSLDFVGTNDGIELYIEKNLDHSEIFKTPALTRFINILKDLGEVFAILPNAIHIFYDITSNSIAFNRGKALFFNFRFYLGLHDEIESSRPSVDTIFYWFMTFCHELAHNFVGPHNSEHEYYLSSFAEIYMPSLCVRMKKRGLI</sequence>
<feature type="domain" description="Sacsin/Nov" evidence="2">
    <location>
        <begin position="24"/>
        <end position="117"/>
    </location>
</feature>
<dbReference type="SUPFAM" id="SSF55874">
    <property type="entry name" value="ATPase domain of HSP90 chaperone/DNA topoisomerase II/histidine kinase"/>
    <property type="match status" value="1"/>
</dbReference>
<keyword evidence="4" id="KW-1185">Reference proteome</keyword>
<dbReference type="Pfam" id="PF25794">
    <property type="entry name" value="SACS"/>
    <property type="match status" value="1"/>
</dbReference>
<dbReference type="PANTHER" id="PTHR47839">
    <property type="entry name" value="DOMAIN PROTEIN, PUTATIVE (AFU_ORTHOLOGUE AFUA_6G04830)-RELATED"/>
    <property type="match status" value="1"/>
</dbReference>
<dbReference type="Pfam" id="PF12449">
    <property type="entry name" value="DUF3684"/>
    <property type="match status" value="2"/>
</dbReference>
<dbReference type="Proteomes" id="UP000789759">
    <property type="component" value="Unassembled WGS sequence"/>
</dbReference>
<dbReference type="PANTHER" id="PTHR47839:SF1">
    <property type="entry name" value="DOMAIN PROTEIN, PUTATIVE (AFU_ORTHOLOGUE AFUA_6G04830)-RELATED"/>
    <property type="match status" value="1"/>
</dbReference>
<protein>
    <submittedName>
        <fullName evidence="3">13001_t:CDS:1</fullName>
    </submittedName>
</protein>
<dbReference type="EMBL" id="CAJVQA010006013">
    <property type="protein sequence ID" value="CAG8632287.1"/>
    <property type="molecule type" value="Genomic_DNA"/>
</dbReference>
<proteinExistence type="predicted"/>
<dbReference type="InterPro" id="IPR022155">
    <property type="entry name" value="DUF3684"/>
</dbReference>